<protein>
    <submittedName>
        <fullName evidence="2">Uncharacterized protein</fullName>
    </submittedName>
</protein>
<keyword evidence="1" id="KW-0812">Transmembrane</keyword>
<evidence type="ECO:0000313" key="3">
    <source>
        <dbReference type="Proteomes" id="UP001056425"/>
    </source>
</evidence>
<evidence type="ECO:0000313" key="2">
    <source>
        <dbReference type="EMBL" id="USG99378.1"/>
    </source>
</evidence>
<dbReference type="AlphaFoldDB" id="A0A9E7SBY1"/>
<feature type="transmembrane region" description="Helical" evidence="1">
    <location>
        <begin position="32"/>
        <end position="50"/>
    </location>
</feature>
<organism evidence="2 3">
    <name type="scientific">Thermococcus argininiproducens</name>
    <dbReference type="NCBI Taxonomy" id="2866384"/>
    <lineage>
        <taxon>Archaea</taxon>
        <taxon>Methanobacteriati</taxon>
        <taxon>Methanobacteriota</taxon>
        <taxon>Thermococci</taxon>
        <taxon>Thermococcales</taxon>
        <taxon>Thermococcaceae</taxon>
        <taxon>Thermococcus</taxon>
    </lineage>
</organism>
<accession>A0A9E7SBY1</accession>
<keyword evidence="3" id="KW-1185">Reference proteome</keyword>
<reference evidence="2 3" key="1">
    <citation type="submission" date="2021-08" db="EMBL/GenBank/DDBJ databases">
        <title>Thermococcus onnuriiensis IOH2.</title>
        <authorList>
            <person name="Park Y.-J."/>
        </authorList>
    </citation>
    <scope>NUCLEOTIDE SEQUENCE [LARGE SCALE GENOMIC DNA]</scope>
    <source>
        <strain evidence="2 3">IOH2</strain>
    </source>
</reference>
<dbReference type="KEGG" id="thei:K1720_07535"/>
<dbReference type="Proteomes" id="UP001056425">
    <property type="component" value="Chromosome"/>
</dbReference>
<feature type="transmembrane region" description="Helical" evidence="1">
    <location>
        <begin position="6"/>
        <end position="25"/>
    </location>
</feature>
<keyword evidence="1" id="KW-1133">Transmembrane helix</keyword>
<name>A0A9E7SBY1_9EURY</name>
<evidence type="ECO:0000256" key="1">
    <source>
        <dbReference type="SAM" id="Phobius"/>
    </source>
</evidence>
<feature type="transmembrane region" description="Helical" evidence="1">
    <location>
        <begin position="56"/>
        <end position="74"/>
    </location>
</feature>
<keyword evidence="1" id="KW-0472">Membrane</keyword>
<gene>
    <name evidence="2" type="ORF">K1720_07535</name>
</gene>
<dbReference type="EMBL" id="CP080572">
    <property type="protein sequence ID" value="USG99378.1"/>
    <property type="molecule type" value="Genomic_DNA"/>
</dbReference>
<proteinExistence type="predicted"/>
<sequence>MDGGKLMNILYFTLAIVSLFLAIFLNKSGQRGIGLMASGFAGGFAFLVVFEGSRYPLSLVFISGFIATVFFEYIRFRPRFGED</sequence>